<evidence type="ECO:0000313" key="3">
    <source>
        <dbReference type="Proteomes" id="UP000618460"/>
    </source>
</evidence>
<evidence type="ECO:0000313" key="2">
    <source>
        <dbReference type="EMBL" id="GGM18670.1"/>
    </source>
</evidence>
<name>A0A917TCM1_9BACI</name>
<dbReference type="EMBL" id="BMLG01000001">
    <property type="protein sequence ID" value="GGM18670.1"/>
    <property type="molecule type" value="Genomic_DNA"/>
</dbReference>
<gene>
    <name evidence="2" type="ORF">GCM10011351_00570</name>
</gene>
<proteinExistence type="predicted"/>
<dbReference type="AlphaFoldDB" id="A0A917TCM1"/>
<keyword evidence="1" id="KW-1133">Transmembrane helix</keyword>
<dbReference type="OrthoDB" id="2970234at2"/>
<feature type="transmembrane region" description="Helical" evidence="1">
    <location>
        <begin position="74"/>
        <end position="94"/>
    </location>
</feature>
<feature type="transmembrane region" description="Helical" evidence="1">
    <location>
        <begin position="35"/>
        <end position="58"/>
    </location>
</feature>
<sequence length="127" mass="14646">MTLAYILYFVSLGAAFFVSYIYVTYSMKTTNISLITNLFVASMMHVAIYSFAIFVWFLQALQLNEVQFSSGLELAFWLFVVSEIALLTTMIYKYRKEEVITGTRTILQFIKRNSTKAYNGIKNIPKT</sequence>
<evidence type="ECO:0000256" key="1">
    <source>
        <dbReference type="SAM" id="Phobius"/>
    </source>
</evidence>
<keyword evidence="1" id="KW-0812">Transmembrane</keyword>
<dbReference type="Proteomes" id="UP000618460">
    <property type="component" value="Unassembled WGS sequence"/>
</dbReference>
<comment type="caution">
    <text evidence="2">The sequence shown here is derived from an EMBL/GenBank/DDBJ whole genome shotgun (WGS) entry which is preliminary data.</text>
</comment>
<reference evidence="2" key="2">
    <citation type="submission" date="2020-09" db="EMBL/GenBank/DDBJ databases">
        <authorList>
            <person name="Sun Q."/>
            <person name="Zhou Y."/>
        </authorList>
    </citation>
    <scope>NUCLEOTIDE SEQUENCE</scope>
    <source>
        <strain evidence="2">CGMCC 1.6333</strain>
    </source>
</reference>
<dbReference type="RefSeq" id="WP_117152552.1">
    <property type="nucleotide sequence ID" value="NZ_BMLG01000001.1"/>
</dbReference>
<feature type="transmembrane region" description="Helical" evidence="1">
    <location>
        <begin position="6"/>
        <end position="23"/>
    </location>
</feature>
<organism evidence="2 3">
    <name type="scientific">Paraliobacillus quinghaiensis</name>
    <dbReference type="NCBI Taxonomy" id="470815"/>
    <lineage>
        <taxon>Bacteria</taxon>
        <taxon>Bacillati</taxon>
        <taxon>Bacillota</taxon>
        <taxon>Bacilli</taxon>
        <taxon>Bacillales</taxon>
        <taxon>Bacillaceae</taxon>
        <taxon>Paraliobacillus</taxon>
    </lineage>
</organism>
<protein>
    <submittedName>
        <fullName evidence="2">Uncharacterized protein</fullName>
    </submittedName>
</protein>
<accession>A0A917TCM1</accession>
<reference evidence="2" key="1">
    <citation type="journal article" date="2014" name="Int. J. Syst. Evol. Microbiol.">
        <title>Complete genome sequence of Corynebacterium casei LMG S-19264T (=DSM 44701T), isolated from a smear-ripened cheese.</title>
        <authorList>
            <consortium name="US DOE Joint Genome Institute (JGI-PGF)"/>
            <person name="Walter F."/>
            <person name="Albersmeier A."/>
            <person name="Kalinowski J."/>
            <person name="Ruckert C."/>
        </authorList>
    </citation>
    <scope>NUCLEOTIDE SEQUENCE</scope>
    <source>
        <strain evidence="2">CGMCC 1.6333</strain>
    </source>
</reference>
<keyword evidence="3" id="KW-1185">Reference proteome</keyword>
<keyword evidence="1" id="KW-0472">Membrane</keyword>